<dbReference type="InterPro" id="IPR036269">
    <property type="entry name" value="Rho_N_sf"/>
</dbReference>
<comment type="caution">
    <text evidence="3">The sequence shown here is derived from an EMBL/GenBank/DDBJ whole genome shotgun (WGS) entry which is preliminary data.</text>
</comment>
<dbReference type="SUPFAM" id="SSF68912">
    <property type="entry name" value="Rho N-terminal domain-like"/>
    <property type="match status" value="1"/>
</dbReference>
<evidence type="ECO:0000313" key="4">
    <source>
        <dbReference type="Proteomes" id="UP000270868"/>
    </source>
</evidence>
<name>A0A3R9LU73_STRCR</name>
<dbReference type="Proteomes" id="UP000277890">
    <property type="component" value="Unassembled WGS sequence"/>
</dbReference>
<dbReference type="Proteomes" id="UP000270868">
    <property type="component" value="Unassembled WGS sequence"/>
</dbReference>
<gene>
    <name evidence="3" type="ORF">D8792_10145</name>
    <name evidence="2" type="ORF">D8794_05170</name>
</gene>
<organism evidence="3 4">
    <name type="scientific">Streptococcus cristatus</name>
    <dbReference type="NCBI Taxonomy" id="45634"/>
    <lineage>
        <taxon>Bacteria</taxon>
        <taxon>Bacillati</taxon>
        <taxon>Bacillota</taxon>
        <taxon>Bacilli</taxon>
        <taxon>Lactobacillales</taxon>
        <taxon>Streptococcaceae</taxon>
        <taxon>Streptococcus</taxon>
    </lineage>
</organism>
<dbReference type="InterPro" id="IPR036361">
    <property type="entry name" value="SAP_dom_sf"/>
</dbReference>
<proteinExistence type="predicted"/>
<dbReference type="CDD" id="cd12935">
    <property type="entry name" value="LEM_like"/>
    <property type="match status" value="1"/>
</dbReference>
<dbReference type="Pfam" id="PF12949">
    <property type="entry name" value="HeH"/>
    <property type="match status" value="1"/>
</dbReference>
<dbReference type="EMBL" id="RJPQ01000005">
    <property type="protein sequence ID" value="RSJ86106.1"/>
    <property type="molecule type" value="Genomic_DNA"/>
</dbReference>
<sequence>MEYINKETLVTIETDCKLLGDWVPAAEFTKSQEGQADDSENWTVPELKSKLDELGVEYSDKAKKAELLALLEAHKE</sequence>
<dbReference type="EMBL" id="RJPS01000032">
    <property type="protein sequence ID" value="RSJ88230.1"/>
    <property type="molecule type" value="Genomic_DNA"/>
</dbReference>
<evidence type="ECO:0000259" key="1">
    <source>
        <dbReference type="Pfam" id="PF12949"/>
    </source>
</evidence>
<evidence type="ECO:0000313" key="5">
    <source>
        <dbReference type="Proteomes" id="UP000277890"/>
    </source>
</evidence>
<dbReference type="RefSeq" id="WP_125371334.1">
    <property type="nucleotide sequence ID" value="NZ_RJPO01000005.1"/>
</dbReference>
<evidence type="ECO:0000313" key="2">
    <source>
        <dbReference type="EMBL" id="RSJ86106.1"/>
    </source>
</evidence>
<protein>
    <submittedName>
        <fullName evidence="3">HeH/LEM domain protein</fullName>
    </submittedName>
</protein>
<reference evidence="4 5" key="1">
    <citation type="submission" date="2018-11" db="EMBL/GenBank/DDBJ databases">
        <title>Species Designations Belie Phenotypic and Genotypic Heterogeneity in Oral Streptococci.</title>
        <authorList>
            <person name="Velsko I."/>
        </authorList>
    </citation>
    <scope>NUCLEOTIDE SEQUENCE [LARGE SCALE GENOMIC DNA]</scope>
    <source>
        <strain evidence="3 4">A52</strain>
        <strain evidence="2 5">A54</strain>
    </source>
</reference>
<accession>A0A3R9LU73</accession>
<feature type="domain" description="HeH/LEM" evidence="1">
    <location>
        <begin position="43"/>
        <end position="72"/>
    </location>
</feature>
<dbReference type="AlphaFoldDB" id="A0A3R9LU73"/>
<evidence type="ECO:0000313" key="3">
    <source>
        <dbReference type="EMBL" id="RSJ88230.1"/>
    </source>
</evidence>
<dbReference type="InterPro" id="IPR025856">
    <property type="entry name" value="HeH/LEM_domain"/>
</dbReference>
<dbReference type="Gene3D" id="1.10.720.30">
    <property type="entry name" value="SAP domain"/>
    <property type="match status" value="1"/>
</dbReference>